<dbReference type="EMBL" id="CP014544">
    <property type="protein sequence ID" value="AMO69612.1"/>
    <property type="molecule type" value="Genomic_DNA"/>
</dbReference>
<dbReference type="InterPro" id="IPR056798">
    <property type="entry name" value="ADH_Fe_C"/>
</dbReference>
<proteinExistence type="inferred from homology"/>
<sequence length="386" mass="41176">MTANINLPRILRIGAGASRLLPEVLDELNLKQPLLVTDAFIVSLGWLDTLETQLSEKGFSHNRFTGVVPDPTSAAVTAGLAVLRQGEYDCVVALGGGSSIDTAKAIAVMAHRDQPMRHYKVPNSIDDGLPVIAIPTTAGTGSEATRAAVITDTDSQEKMLCMGLGLMPIAALVDFELTLSMPWRLTADTGLDSLCHALEAYVSKKANAFTDTIALAAMTAINTHIRTACQQPDNREAREAMMLAATQGGIAFSNSSVTLIHGMSRPIGALYHVPHGLSNAMLLPEITAWSISGAPARYADCARAMGMAEQRDSDDDANQKLVAGLRLLCSDLKVPSPGEFGIDARAWQQSLELMTQQALDSGSPNNNPRIPSAAEIKDLYQKVWGN</sequence>
<dbReference type="RefSeq" id="WP_008251905.1">
    <property type="nucleotide sequence ID" value="NZ_CP014544.1"/>
</dbReference>
<comment type="similarity">
    <text evidence="2">Belongs to the iron-containing alcohol dehydrogenase family.</text>
</comment>
<dbReference type="InterPro" id="IPR001670">
    <property type="entry name" value="ADH_Fe/GldA"/>
</dbReference>
<feature type="domain" description="Fe-containing alcohol dehydrogenase-like C-terminal" evidence="5">
    <location>
        <begin position="186"/>
        <end position="383"/>
    </location>
</feature>
<dbReference type="Pfam" id="PF25137">
    <property type="entry name" value="ADH_Fe_C"/>
    <property type="match status" value="1"/>
</dbReference>
<dbReference type="FunFam" id="3.40.50.1970:FF:000003">
    <property type="entry name" value="Alcohol dehydrogenase, iron-containing"/>
    <property type="match status" value="1"/>
</dbReference>
<dbReference type="STRING" id="1470434.AZF00_15490"/>
<dbReference type="CDD" id="cd08194">
    <property type="entry name" value="Fe-ADH-like"/>
    <property type="match status" value="1"/>
</dbReference>
<name>A0A127M8Q3_9GAMM</name>
<dbReference type="KEGG" id="zal:AZF00_15490"/>
<evidence type="ECO:0000256" key="3">
    <source>
        <dbReference type="ARBA" id="ARBA00023002"/>
    </source>
</evidence>
<dbReference type="AlphaFoldDB" id="A0A127M8Q3"/>
<dbReference type="InterPro" id="IPR039697">
    <property type="entry name" value="Alcohol_dehydrogenase_Fe"/>
</dbReference>
<evidence type="ECO:0000259" key="4">
    <source>
        <dbReference type="Pfam" id="PF00465"/>
    </source>
</evidence>
<gene>
    <name evidence="6" type="ORF">AZF00_15490</name>
</gene>
<evidence type="ECO:0000256" key="2">
    <source>
        <dbReference type="ARBA" id="ARBA00007358"/>
    </source>
</evidence>
<dbReference type="Proteomes" id="UP000074119">
    <property type="component" value="Chromosome"/>
</dbReference>
<dbReference type="Gene3D" id="1.20.1090.10">
    <property type="entry name" value="Dehydroquinate synthase-like - alpha domain"/>
    <property type="match status" value="1"/>
</dbReference>
<feature type="domain" description="Alcohol dehydrogenase iron-type/glycerol dehydrogenase GldA" evidence="4">
    <location>
        <begin position="8"/>
        <end position="174"/>
    </location>
</feature>
<evidence type="ECO:0000313" key="7">
    <source>
        <dbReference type="Proteomes" id="UP000074119"/>
    </source>
</evidence>
<keyword evidence="3" id="KW-0560">Oxidoreductase</keyword>
<dbReference type="Gene3D" id="3.40.50.1970">
    <property type="match status" value="1"/>
</dbReference>
<dbReference type="SUPFAM" id="SSF56796">
    <property type="entry name" value="Dehydroquinate synthase-like"/>
    <property type="match status" value="1"/>
</dbReference>
<organism evidence="6 7">
    <name type="scientific">Zhongshania aliphaticivorans</name>
    <dbReference type="NCBI Taxonomy" id="1470434"/>
    <lineage>
        <taxon>Bacteria</taxon>
        <taxon>Pseudomonadati</taxon>
        <taxon>Pseudomonadota</taxon>
        <taxon>Gammaproteobacteria</taxon>
        <taxon>Cellvibrionales</taxon>
        <taxon>Spongiibacteraceae</taxon>
        <taxon>Zhongshania</taxon>
    </lineage>
</organism>
<dbReference type="PANTHER" id="PTHR11496:SF102">
    <property type="entry name" value="ALCOHOL DEHYDROGENASE 4"/>
    <property type="match status" value="1"/>
</dbReference>
<dbReference type="FunFam" id="1.20.1090.10:FF:000001">
    <property type="entry name" value="Aldehyde-alcohol dehydrogenase"/>
    <property type="match status" value="1"/>
</dbReference>
<comment type="cofactor">
    <cofactor evidence="1">
        <name>Fe cation</name>
        <dbReference type="ChEBI" id="CHEBI:24875"/>
    </cofactor>
</comment>
<reference evidence="6 7" key="1">
    <citation type="submission" date="2015-12" db="EMBL/GenBank/DDBJ databases">
        <authorList>
            <person name="Shamseldin A."/>
            <person name="Moawad H."/>
            <person name="Abd El-Rahim W.M."/>
            <person name="Sadowsky M.J."/>
        </authorList>
    </citation>
    <scope>NUCLEOTIDE SEQUENCE [LARGE SCALE GENOMIC DNA]</scope>
    <source>
        <strain evidence="6 7">SM2</strain>
    </source>
</reference>
<dbReference type="PANTHER" id="PTHR11496">
    <property type="entry name" value="ALCOHOL DEHYDROGENASE"/>
    <property type="match status" value="1"/>
</dbReference>
<dbReference type="Pfam" id="PF00465">
    <property type="entry name" value="Fe-ADH"/>
    <property type="match status" value="1"/>
</dbReference>
<evidence type="ECO:0000313" key="6">
    <source>
        <dbReference type="EMBL" id="AMO69612.1"/>
    </source>
</evidence>
<accession>A0A127M8Q3</accession>
<evidence type="ECO:0000259" key="5">
    <source>
        <dbReference type="Pfam" id="PF25137"/>
    </source>
</evidence>
<dbReference type="GO" id="GO:0004022">
    <property type="term" value="F:alcohol dehydrogenase (NAD+) activity"/>
    <property type="evidence" value="ECO:0007669"/>
    <property type="project" value="TreeGrafter"/>
</dbReference>
<dbReference type="GO" id="GO:0046872">
    <property type="term" value="F:metal ion binding"/>
    <property type="evidence" value="ECO:0007669"/>
    <property type="project" value="InterPro"/>
</dbReference>
<evidence type="ECO:0000256" key="1">
    <source>
        <dbReference type="ARBA" id="ARBA00001962"/>
    </source>
</evidence>
<protein>
    <submittedName>
        <fullName evidence="6">Alcohol dehydrogenase</fullName>
    </submittedName>
</protein>